<dbReference type="Pfam" id="PF00004">
    <property type="entry name" value="AAA"/>
    <property type="match status" value="1"/>
</dbReference>
<feature type="domain" description="ATPase AAA-type core" evidence="1">
    <location>
        <begin position="41"/>
        <end position="73"/>
    </location>
</feature>
<dbReference type="PANTHER" id="PTHR13779:SF7">
    <property type="entry name" value="ATPASE WRNIP1"/>
    <property type="match status" value="1"/>
</dbReference>
<evidence type="ECO:0000313" key="3">
    <source>
        <dbReference type="Proteomes" id="UP000196118"/>
    </source>
</evidence>
<dbReference type="GO" id="GO:0017116">
    <property type="term" value="F:single-stranded DNA helicase activity"/>
    <property type="evidence" value="ECO:0007669"/>
    <property type="project" value="TreeGrafter"/>
</dbReference>
<protein>
    <submittedName>
        <fullName evidence="2">Putative AAA domain-containing protein YrvN</fullName>
    </submittedName>
</protein>
<dbReference type="InterPro" id="IPR003959">
    <property type="entry name" value="ATPase_AAA_core"/>
</dbReference>
<dbReference type="Proteomes" id="UP000196118">
    <property type="component" value="Chromosome"/>
</dbReference>
<organism evidence="2 3">
    <name type="scientific">Pediococcus pentosaceus</name>
    <dbReference type="NCBI Taxonomy" id="1255"/>
    <lineage>
        <taxon>Bacteria</taxon>
        <taxon>Bacillati</taxon>
        <taxon>Bacillota</taxon>
        <taxon>Bacilli</taxon>
        <taxon>Lactobacillales</taxon>
        <taxon>Lactobacillaceae</taxon>
        <taxon>Pediococcus</taxon>
    </lineage>
</organism>
<dbReference type="GO" id="GO:0005524">
    <property type="term" value="F:ATP binding"/>
    <property type="evidence" value="ECO:0007669"/>
    <property type="project" value="InterPro"/>
</dbReference>
<reference evidence="2 3" key="1">
    <citation type="submission" date="2017-05" db="EMBL/GenBank/DDBJ databases">
        <title>Genome sequence of Pediococcus pentosaceus strain SRCM100892.</title>
        <authorList>
            <person name="Cho S.H."/>
        </authorList>
    </citation>
    <scope>NUCLEOTIDE SEQUENCE [LARGE SCALE GENOMIC DNA]</scope>
    <source>
        <strain evidence="2 3">SRCM100892</strain>
    </source>
</reference>
<dbReference type="GO" id="GO:0008047">
    <property type="term" value="F:enzyme activator activity"/>
    <property type="evidence" value="ECO:0007669"/>
    <property type="project" value="TreeGrafter"/>
</dbReference>
<dbReference type="GO" id="GO:0000731">
    <property type="term" value="P:DNA synthesis involved in DNA repair"/>
    <property type="evidence" value="ECO:0007669"/>
    <property type="project" value="TreeGrafter"/>
</dbReference>
<evidence type="ECO:0000313" key="2">
    <source>
        <dbReference type="EMBL" id="ARW19366.1"/>
    </source>
</evidence>
<dbReference type="SUPFAM" id="SSF52540">
    <property type="entry name" value="P-loop containing nucleoside triphosphate hydrolases"/>
    <property type="match status" value="1"/>
</dbReference>
<dbReference type="InterPro" id="IPR027417">
    <property type="entry name" value="P-loop_NTPase"/>
</dbReference>
<gene>
    <name evidence="2" type="ORF">S100892_00779</name>
</gene>
<dbReference type="AlphaFoldDB" id="A0A1Y0VT97"/>
<proteinExistence type="predicted"/>
<dbReference type="InterPro" id="IPR051314">
    <property type="entry name" value="AAA_ATPase_RarA/MGS1/WRNIP1"/>
</dbReference>
<dbReference type="GO" id="GO:0006261">
    <property type="term" value="P:DNA-templated DNA replication"/>
    <property type="evidence" value="ECO:0007669"/>
    <property type="project" value="TreeGrafter"/>
</dbReference>
<accession>A0A1Y0VT97</accession>
<evidence type="ECO:0000259" key="1">
    <source>
        <dbReference type="Pfam" id="PF00004"/>
    </source>
</evidence>
<dbReference type="EMBL" id="CP021474">
    <property type="protein sequence ID" value="ARW19366.1"/>
    <property type="molecule type" value="Genomic_DNA"/>
</dbReference>
<dbReference type="Gene3D" id="3.40.50.300">
    <property type="entry name" value="P-loop containing nucleotide triphosphate hydrolases"/>
    <property type="match status" value="1"/>
</dbReference>
<dbReference type="PANTHER" id="PTHR13779">
    <property type="entry name" value="WERNER HELICASE-INTERACTING PROTEIN 1 FAMILY MEMBER"/>
    <property type="match status" value="1"/>
</dbReference>
<dbReference type="GO" id="GO:0016887">
    <property type="term" value="F:ATP hydrolysis activity"/>
    <property type="evidence" value="ECO:0007669"/>
    <property type="project" value="InterPro"/>
</dbReference>
<sequence>MQPLAFRMRPRTIEEIVGQQHLVGPGKIIDRMVKAKLLSSMILYGPPGTGKTSIASAISGSTKYAFRILNAATDSKKIFKLWLKKPK</sequence>
<name>A0A1Y0VT97_PEDPE</name>